<dbReference type="EMBL" id="CP036279">
    <property type="protein sequence ID" value="QDU61129.1"/>
    <property type="molecule type" value="Genomic_DNA"/>
</dbReference>
<feature type="transmembrane region" description="Helical" evidence="1">
    <location>
        <begin position="107"/>
        <end position="128"/>
    </location>
</feature>
<proteinExistence type="predicted"/>
<dbReference type="OrthoDB" id="289477at2"/>
<keyword evidence="1" id="KW-0812">Transmembrane</keyword>
<dbReference type="RefSeq" id="WP_145257763.1">
    <property type="nucleotide sequence ID" value="NZ_CP036279.1"/>
</dbReference>
<evidence type="ECO:0000256" key="1">
    <source>
        <dbReference type="SAM" id="Phobius"/>
    </source>
</evidence>
<name>A0A518B2B5_9BACT</name>
<dbReference type="Gene3D" id="2.40.50.140">
    <property type="entry name" value="Nucleic acid-binding proteins"/>
    <property type="match status" value="1"/>
</dbReference>
<sequence length="220" mass="23212">MATLFLVCAIFGGTVLVIQFAMNLLGLGFDSVADLDVDLGGGDSGGDAGSVDMVDGVDHHHQTDPTQAHKGSSWGFAKYLTLQTIVAFLAFFGLGGLGSLEAGYSSPLSVLVGVGLGLLVMMALGWVFEHLHRLERDGSIRMRHIEGARGRVYLKIPGDGQGFGKVTLSLQGRTVEVPAKTQGPDLTTGTRCVVTRLLDQRTVEVVALGSSVEREVSQQA</sequence>
<keyword evidence="3" id="KW-1185">Reference proteome</keyword>
<dbReference type="Proteomes" id="UP000317093">
    <property type="component" value="Chromosome"/>
</dbReference>
<feature type="transmembrane region" description="Helical" evidence="1">
    <location>
        <begin position="80"/>
        <end position="100"/>
    </location>
</feature>
<keyword evidence="1" id="KW-1133">Transmembrane helix</keyword>
<gene>
    <name evidence="2" type="ORF">Pan216_19830</name>
</gene>
<evidence type="ECO:0000313" key="2">
    <source>
        <dbReference type="EMBL" id="QDU61129.1"/>
    </source>
</evidence>
<accession>A0A518B2B5</accession>
<protein>
    <recommendedName>
        <fullName evidence="4">NfeD-like C-terminal domain-containing protein</fullName>
    </recommendedName>
</protein>
<evidence type="ECO:0000313" key="3">
    <source>
        <dbReference type="Proteomes" id="UP000317093"/>
    </source>
</evidence>
<organism evidence="2 3">
    <name type="scientific">Kolteria novifilia</name>
    <dbReference type="NCBI Taxonomy" id="2527975"/>
    <lineage>
        <taxon>Bacteria</taxon>
        <taxon>Pseudomonadati</taxon>
        <taxon>Planctomycetota</taxon>
        <taxon>Planctomycetia</taxon>
        <taxon>Kolteriales</taxon>
        <taxon>Kolteriaceae</taxon>
        <taxon>Kolteria</taxon>
    </lineage>
</organism>
<dbReference type="KEGG" id="knv:Pan216_19830"/>
<keyword evidence="1" id="KW-0472">Membrane</keyword>
<evidence type="ECO:0008006" key="4">
    <source>
        <dbReference type="Google" id="ProtNLM"/>
    </source>
</evidence>
<dbReference type="InterPro" id="IPR012340">
    <property type="entry name" value="NA-bd_OB-fold"/>
</dbReference>
<dbReference type="AlphaFoldDB" id="A0A518B2B5"/>
<reference evidence="2 3" key="1">
    <citation type="submission" date="2019-02" db="EMBL/GenBank/DDBJ databases">
        <title>Deep-cultivation of Planctomycetes and their phenomic and genomic characterization uncovers novel biology.</title>
        <authorList>
            <person name="Wiegand S."/>
            <person name="Jogler M."/>
            <person name="Boedeker C."/>
            <person name="Pinto D."/>
            <person name="Vollmers J."/>
            <person name="Rivas-Marin E."/>
            <person name="Kohn T."/>
            <person name="Peeters S.H."/>
            <person name="Heuer A."/>
            <person name="Rast P."/>
            <person name="Oberbeckmann S."/>
            <person name="Bunk B."/>
            <person name="Jeske O."/>
            <person name="Meyerdierks A."/>
            <person name="Storesund J.E."/>
            <person name="Kallscheuer N."/>
            <person name="Luecker S."/>
            <person name="Lage O.M."/>
            <person name="Pohl T."/>
            <person name="Merkel B.J."/>
            <person name="Hornburger P."/>
            <person name="Mueller R.-W."/>
            <person name="Bruemmer F."/>
            <person name="Labrenz M."/>
            <person name="Spormann A.M."/>
            <person name="Op den Camp H."/>
            <person name="Overmann J."/>
            <person name="Amann R."/>
            <person name="Jetten M.S.M."/>
            <person name="Mascher T."/>
            <person name="Medema M.H."/>
            <person name="Devos D.P."/>
            <person name="Kaster A.-K."/>
            <person name="Ovreas L."/>
            <person name="Rohde M."/>
            <person name="Galperin M.Y."/>
            <person name="Jogler C."/>
        </authorList>
    </citation>
    <scope>NUCLEOTIDE SEQUENCE [LARGE SCALE GENOMIC DNA]</scope>
    <source>
        <strain evidence="2 3">Pan216</strain>
    </source>
</reference>